<accession>G0S2Y3</accession>
<dbReference type="SMART" id="SM00356">
    <property type="entry name" value="ZnF_C3H1"/>
    <property type="match status" value="2"/>
</dbReference>
<feature type="coiled-coil region" evidence="5">
    <location>
        <begin position="23"/>
        <end position="64"/>
    </location>
</feature>
<keyword evidence="1 4" id="KW-0479">Metal-binding</keyword>
<evidence type="ECO:0000256" key="2">
    <source>
        <dbReference type="ARBA" id="ARBA00022771"/>
    </source>
</evidence>
<keyword evidence="3 4" id="KW-0862">Zinc</keyword>
<feature type="region of interest" description="Disordered" evidence="6">
    <location>
        <begin position="319"/>
        <end position="341"/>
    </location>
</feature>
<feature type="region of interest" description="Disordered" evidence="6">
    <location>
        <begin position="251"/>
        <end position="287"/>
    </location>
</feature>
<dbReference type="AlphaFoldDB" id="G0S2Y3"/>
<dbReference type="STRING" id="759272.G0S2Y3"/>
<evidence type="ECO:0000256" key="1">
    <source>
        <dbReference type="ARBA" id="ARBA00022723"/>
    </source>
</evidence>
<dbReference type="EMBL" id="GL988040">
    <property type="protein sequence ID" value="EGS22366.1"/>
    <property type="molecule type" value="Genomic_DNA"/>
</dbReference>
<evidence type="ECO:0000256" key="5">
    <source>
        <dbReference type="SAM" id="Coils"/>
    </source>
</evidence>
<dbReference type="Pfam" id="PF25542">
    <property type="entry name" value="zf-CCCH_12"/>
    <property type="match status" value="1"/>
</dbReference>
<dbReference type="InterPro" id="IPR057683">
    <property type="entry name" value="DUF7923"/>
</dbReference>
<dbReference type="Proteomes" id="UP000008066">
    <property type="component" value="Unassembled WGS sequence"/>
</dbReference>
<feature type="domain" description="C3H1-type" evidence="7">
    <location>
        <begin position="394"/>
        <end position="422"/>
    </location>
</feature>
<dbReference type="SUPFAM" id="SSF90229">
    <property type="entry name" value="CCCH zinc finger"/>
    <property type="match status" value="1"/>
</dbReference>
<feature type="domain" description="C3H1-type" evidence="7">
    <location>
        <begin position="288"/>
        <end position="315"/>
    </location>
</feature>
<evidence type="ECO:0000259" key="7">
    <source>
        <dbReference type="PROSITE" id="PS50103"/>
    </source>
</evidence>
<dbReference type="RefSeq" id="XP_006692385.1">
    <property type="nucleotide sequence ID" value="XM_006692322.1"/>
</dbReference>
<evidence type="ECO:0000256" key="3">
    <source>
        <dbReference type="ARBA" id="ARBA00022833"/>
    </source>
</evidence>
<dbReference type="Pfam" id="PF25543">
    <property type="entry name" value="zf-CCCH_tandem"/>
    <property type="match status" value="1"/>
</dbReference>
<dbReference type="HOGENOM" id="CLU_031811_5_1_1"/>
<feature type="compositionally biased region" description="Low complexity" evidence="6">
    <location>
        <begin position="272"/>
        <end position="284"/>
    </location>
</feature>
<gene>
    <name evidence="8" type="ORF">CTHT_0018920</name>
</gene>
<protein>
    <recommendedName>
        <fullName evidence="7">C3H1-type domain-containing protein</fullName>
    </recommendedName>
</protein>
<sequence length="507" mass="56200">MLSDQEIARAALELAEFRRNDALAKLLDQYEVLIQSYKRLKSDYEEEREAREKYKQMAKDQERNPFVLVLVDGDGYVFNENLIAKKAEGGNIAAQMLNDEIKASLRRRGLEHCQIMIRVYANVKGLSHALCKAGLVGGESRSLAPFIASFNRSYGLTEFVDAGELKENADFKLRALLRLYADNTQCKHIYFAACHDVGYISELTPFMGNSSKFTLINTPGIRFHDEFTKLGMGIEEFRNVFTHRPLDGLPYRPATNGTGNHKIPAVPTSPIKPSATLSTPSTKSSSKDESKTICIFHTIGKCRYGKSCKNLHPIEASSDVKSVPSTPTFSTTSSSKIAPTTDEFPGPFANLVADLPRKSDIPPGFVAVNANNYRLDPILPRITPEQQSRLKARIDKRRVCNNYQLSGRCDNGDRCEYDHTPLEEDLKPALECLARSQPCSRRGACRIDGCPHGHICQILDCKFRGGKTYCRLGHLAHGEKLVFDRLVPAIGRKGTGSVMSGSSASSG</sequence>
<evidence type="ECO:0000256" key="6">
    <source>
        <dbReference type="SAM" id="MobiDB-lite"/>
    </source>
</evidence>
<dbReference type="KEGG" id="cthr:CTHT_0018920"/>
<keyword evidence="9" id="KW-1185">Reference proteome</keyword>
<dbReference type="InterPro" id="IPR000571">
    <property type="entry name" value="Znf_CCCH"/>
</dbReference>
<dbReference type="OrthoDB" id="3512845at2759"/>
<feature type="compositionally biased region" description="Low complexity" evidence="6">
    <location>
        <begin position="320"/>
        <end position="336"/>
    </location>
</feature>
<dbReference type="InterPro" id="IPR057654">
    <property type="entry name" value="Znf-CCCH_tandem"/>
</dbReference>
<dbReference type="Gene3D" id="4.10.1000.10">
    <property type="entry name" value="Zinc finger, CCCH-type"/>
    <property type="match status" value="1"/>
</dbReference>
<dbReference type="Pfam" id="PF25540">
    <property type="entry name" value="DUF7923"/>
    <property type="match status" value="1"/>
</dbReference>
<dbReference type="OMA" id="AGCHDTG"/>
<dbReference type="PANTHER" id="PTHR37543">
    <property type="entry name" value="CCCH ZINC FINGER DNA BINDING PROTEIN (AFU_ORTHOLOGUE AFUA_5G12760)"/>
    <property type="match status" value="1"/>
</dbReference>
<evidence type="ECO:0000256" key="4">
    <source>
        <dbReference type="PROSITE-ProRule" id="PRU00723"/>
    </source>
</evidence>
<dbReference type="PANTHER" id="PTHR37543:SF1">
    <property type="entry name" value="CCCH ZINC FINGER DNA BINDING PROTEIN (AFU_ORTHOLOGUE AFUA_5G12760)"/>
    <property type="match status" value="1"/>
</dbReference>
<keyword evidence="5" id="KW-0175">Coiled coil</keyword>
<feature type="zinc finger region" description="C3H1-type" evidence="4">
    <location>
        <begin position="394"/>
        <end position="422"/>
    </location>
</feature>
<evidence type="ECO:0000313" key="8">
    <source>
        <dbReference type="EMBL" id="EGS22366.1"/>
    </source>
</evidence>
<dbReference type="GeneID" id="18255930"/>
<name>G0S2Y3_CHATD</name>
<dbReference type="InterPro" id="IPR036855">
    <property type="entry name" value="Znf_CCCH_sf"/>
</dbReference>
<dbReference type="PROSITE" id="PS50103">
    <property type="entry name" value="ZF_C3H1"/>
    <property type="match status" value="2"/>
</dbReference>
<proteinExistence type="predicted"/>
<keyword evidence="2 4" id="KW-0863">Zinc-finger</keyword>
<dbReference type="eggNOG" id="ENOG502SJHR">
    <property type="taxonomic scope" value="Eukaryota"/>
</dbReference>
<reference evidence="8 9" key="1">
    <citation type="journal article" date="2011" name="Cell">
        <title>Insight into structure and assembly of the nuclear pore complex by utilizing the genome of a eukaryotic thermophile.</title>
        <authorList>
            <person name="Amlacher S."/>
            <person name="Sarges P."/>
            <person name="Flemming D."/>
            <person name="van Noort V."/>
            <person name="Kunze R."/>
            <person name="Devos D.P."/>
            <person name="Arumugam M."/>
            <person name="Bork P."/>
            <person name="Hurt E."/>
        </authorList>
    </citation>
    <scope>NUCLEOTIDE SEQUENCE [LARGE SCALE GENOMIC DNA]</scope>
    <source>
        <strain evidence="9">DSM 1495 / CBS 144.50 / IMI 039719</strain>
    </source>
</reference>
<organism evidence="9">
    <name type="scientific">Chaetomium thermophilum (strain DSM 1495 / CBS 144.50 / IMI 039719)</name>
    <name type="common">Thermochaetoides thermophila</name>
    <dbReference type="NCBI Taxonomy" id="759272"/>
    <lineage>
        <taxon>Eukaryota</taxon>
        <taxon>Fungi</taxon>
        <taxon>Dikarya</taxon>
        <taxon>Ascomycota</taxon>
        <taxon>Pezizomycotina</taxon>
        <taxon>Sordariomycetes</taxon>
        <taxon>Sordariomycetidae</taxon>
        <taxon>Sordariales</taxon>
        <taxon>Chaetomiaceae</taxon>
        <taxon>Thermochaetoides</taxon>
    </lineage>
</organism>
<dbReference type="GO" id="GO:0008270">
    <property type="term" value="F:zinc ion binding"/>
    <property type="evidence" value="ECO:0007669"/>
    <property type="project" value="UniProtKB-KW"/>
</dbReference>
<evidence type="ECO:0000313" key="9">
    <source>
        <dbReference type="Proteomes" id="UP000008066"/>
    </source>
</evidence>
<feature type="zinc finger region" description="C3H1-type" evidence="4">
    <location>
        <begin position="288"/>
        <end position="315"/>
    </location>
</feature>